<gene>
    <name evidence="1" type="ORF">SDC9_85124</name>
</gene>
<reference evidence="1" key="1">
    <citation type="submission" date="2019-08" db="EMBL/GenBank/DDBJ databases">
        <authorList>
            <person name="Kucharzyk K."/>
            <person name="Murdoch R.W."/>
            <person name="Higgins S."/>
            <person name="Loffler F."/>
        </authorList>
    </citation>
    <scope>NUCLEOTIDE SEQUENCE</scope>
</reference>
<protein>
    <submittedName>
        <fullName evidence="1">Uncharacterized protein</fullName>
    </submittedName>
</protein>
<accession>A0A644ZC85</accession>
<organism evidence="1">
    <name type="scientific">bioreactor metagenome</name>
    <dbReference type="NCBI Taxonomy" id="1076179"/>
    <lineage>
        <taxon>unclassified sequences</taxon>
        <taxon>metagenomes</taxon>
        <taxon>ecological metagenomes</taxon>
    </lineage>
</organism>
<sequence length="93" mass="10448">MTAARRELSELEQTDLNAKLVFLAAHLKEEPEVSIEYFVPDERKAGGSYQAIVGAVRRISLPEHLMIMSSEETIRINDIVGITGAVFEEMQKE</sequence>
<proteinExistence type="predicted"/>
<comment type="caution">
    <text evidence="1">The sequence shown here is derived from an EMBL/GenBank/DDBJ whole genome shotgun (WGS) entry which is preliminary data.</text>
</comment>
<name>A0A644ZC85_9ZZZZ</name>
<evidence type="ECO:0000313" key="1">
    <source>
        <dbReference type="EMBL" id="MPM38495.1"/>
    </source>
</evidence>
<dbReference type="EMBL" id="VSSQ01008304">
    <property type="protein sequence ID" value="MPM38495.1"/>
    <property type="molecule type" value="Genomic_DNA"/>
</dbReference>
<dbReference type="AlphaFoldDB" id="A0A644ZC85"/>